<evidence type="ECO:0000313" key="1">
    <source>
        <dbReference type="EMBL" id="SUZ99454.1"/>
    </source>
</evidence>
<gene>
    <name evidence="1" type="ORF">METZ01_LOCUS52308</name>
</gene>
<protein>
    <recommendedName>
        <fullName evidence="2">Outer membrane protein beta-barrel domain-containing protein</fullName>
    </recommendedName>
</protein>
<organism evidence="1">
    <name type="scientific">marine metagenome</name>
    <dbReference type="NCBI Taxonomy" id="408172"/>
    <lineage>
        <taxon>unclassified sequences</taxon>
        <taxon>metagenomes</taxon>
        <taxon>ecological metagenomes</taxon>
    </lineage>
</organism>
<dbReference type="AlphaFoldDB" id="A0A381S7M5"/>
<dbReference type="EMBL" id="UINC01002704">
    <property type="protein sequence ID" value="SUZ99454.1"/>
    <property type="molecule type" value="Genomic_DNA"/>
</dbReference>
<accession>A0A381S7M5</accession>
<proteinExistence type="predicted"/>
<reference evidence="1" key="1">
    <citation type="submission" date="2018-05" db="EMBL/GenBank/DDBJ databases">
        <authorList>
            <person name="Lanie J.A."/>
            <person name="Ng W.-L."/>
            <person name="Kazmierczak K.M."/>
            <person name="Andrzejewski T.M."/>
            <person name="Davidsen T.M."/>
            <person name="Wayne K.J."/>
            <person name="Tettelin H."/>
            <person name="Glass J.I."/>
            <person name="Rusch D."/>
            <person name="Podicherti R."/>
            <person name="Tsui H.-C.T."/>
            <person name="Winkler M.E."/>
        </authorList>
    </citation>
    <scope>NUCLEOTIDE SEQUENCE</scope>
</reference>
<evidence type="ECO:0008006" key="2">
    <source>
        <dbReference type="Google" id="ProtNLM"/>
    </source>
</evidence>
<name>A0A381S7M5_9ZZZZ</name>
<sequence>MKLIFIELFIIAHLLFGQFPSYDISKVSGSKFISSVKPLIKSTSFSLGHHQLVNNNSKQRFSLSLIFPLGYDLTNKSFIEKSILGLPLLHSSLLISNNLRVNGKIGGFTSHNDVINYYSYGFSLGLVKDDPSLWIADLSIGKMDGPKYINCRTFDFSIIKSNLFNLFPFYIGVGNNQFNSRIFNVNNGEIPKSISGKINYIMLGKIFSFFKWKVSPQIRLNIKFSQFSISFQKKFE</sequence>